<dbReference type="InterPro" id="IPR012910">
    <property type="entry name" value="Plug_dom"/>
</dbReference>
<keyword evidence="3" id="KW-1134">Transmembrane beta strand</keyword>
<protein>
    <submittedName>
        <fullName evidence="9">TonB-dependent receptor plug domain protein</fullName>
    </submittedName>
</protein>
<evidence type="ECO:0000256" key="3">
    <source>
        <dbReference type="ARBA" id="ARBA00022452"/>
    </source>
</evidence>
<dbReference type="Gene3D" id="2.40.170.20">
    <property type="entry name" value="TonB-dependent receptor, beta-barrel domain"/>
    <property type="match status" value="1"/>
</dbReference>
<dbReference type="InterPro" id="IPR039426">
    <property type="entry name" value="TonB-dep_rcpt-like"/>
</dbReference>
<dbReference type="GO" id="GO:0044718">
    <property type="term" value="P:siderophore transmembrane transport"/>
    <property type="evidence" value="ECO:0007669"/>
    <property type="project" value="TreeGrafter"/>
</dbReference>
<dbReference type="EMBL" id="AHON02000051">
    <property type="protein sequence ID" value="EKO33284.1"/>
    <property type="molecule type" value="Genomic_DNA"/>
</dbReference>
<dbReference type="PANTHER" id="PTHR30069">
    <property type="entry name" value="TONB-DEPENDENT OUTER MEMBRANE RECEPTOR"/>
    <property type="match status" value="1"/>
</dbReference>
<evidence type="ECO:0000256" key="6">
    <source>
        <dbReference type="ARBA" id="ARBA00023136"/>
    </source>
</evidence>
<comment type="caution">
    <text evidence="9">The sequence shown here is derived from an EMBL/GenBank/DDBJ whole genome shotgun (WGS) entry which is preliminary data.</text>
</comment>
<dbReference type="Gene3D" id="2.170.130.10">
    <property type="entry name" value="TonB-dependent receptor, plug domain"/>
    <property type="match status" value="1"/>
</dbReference>
<evidence type="ECO:0000259" key="8">
    <source>
        <dbReference type="Pfam" id="PF07715"/>
    </source>
</evidence>
<keyword evidence="2" id="KW-0813">Transport</keyword>
<reference evidence="9" key="1">
    <citation type="submission" date="2012-10" db="EMBL/GenBank/DDBJ databases">
        <authorList>
            <person name="Harkins D.M."/>
            <person name="Durkin A.S."/>
            <person name="Brinkac L.M."/>
            <person name="Haft D.H."/>
            <person name="Selengut J.D."/>
            <person name="Sanka R."/>
            <person name="DePew J."/>
            <person name="Purushe J."/>
            <person name="Matthias M.A."/>
            <person name="Vinetz J.M."/>
            <person name="Sutton G.G."/>
            <person name="Nierman W.C."/>
            <person name="Fouts D.E."/>
        </authorList>
    </citation>
    <scope>NUCLEOTIDE SEQUENCE [LARGE SCALE GENOMIC DNA]</scope>
    <source>
        <strain evidence="9">MOR084</strain>
    </source>
</reference>
<dbReference type="RefSeq" id="WP_004484859.1">
    <property type="nucleotide sequence ID" value="NZ_AHON02000051.1"/>
</dbReference>
<evidence type="ECO:0000313" key="9">
    <source>
        <dbReference type="EMBL" id="EKO33284.1"/>
    </source>
</evidence>
<gene>
    <name evidence="9" type="ORF">LEP1GSC179_2688</name>
</gene>
<keyword evidence="10" id="KW-1185">Reference proteome</keyword>
<dbReference type="Pfam" id="PF07715">
    <property type="entry name" value="Plug"/>
    <property type="match status" value="1"/>
</dbReference>
<keyword evidence="7" id="KW-0998">Cell outer membrane</keyword>
<dbReference type="GO" id="GO:0015344">
    <property type="term" value="F:siderophore uptake transmembrane transporter activity"/>
    <property type="evidence" value="ECO:0007669"/>
    <property type="project" value="TreeGrafter"/>
</dbReference>
<dbReference type="InterPro" id="IPR036942">
    <property type="entry name" value="Beta-barrel_TonB_sf"/>
</dbReference>
<evidence type="ECO:0000256" key="4">
    <source>
        <dbReference type="ARBA" id="ARBA00022692"/>
    </source>
</evidence>
<evidence type="ECO:0000256" key="5">
    <source>
        <dbReference type="ARBA" id="ARBA00022729"/>
    </source>
</evidence>
<dbReference type="InterPro" id="IPR037066">
    <property type="entry name" value="Plug_dom_sf"/>
</dbReference>
<dbReference type="AlphaFoldDB" id="A0A0E2BDH7"/>
<accession>A0A0E2BDH7</accession>
<sequence>MFVFVIRFFRANRNPLRLLFSMLLFLTSVETLMAKVSLRLKVFAKSDPPTEVWVRGKGYSKIFPFSDQSELTIDLEEQGVYDVVLTFQSGTMEQKFVNVNSETKYLEFIGKSKDAAAINVLAKRPDSPPNYTINQEDAVRMPGGFGDALKAIQSMPGITPLYQTYIGSSFQSAVQTYAQSSTVGKNPDKPNGEPGFLVMRGAGSRANQFYFNGLPMSYPFHADGLTSVISNNAIRSMDLYSGSYSARYGFATGGIVNVEGFQKRDDNLRVVHLNALLTDVYAYHNITKDLNVSVSGKKYYPNVVFGRVPHLIPTETFLADYNDYQARIGWDINEHHSIAVQTFGAKDKRYPFKEFSQYTPKEAGRSGFQPPADTARLDRIFRTDGVSHVWKPASSITNTLNVSRNSLKEVTENGMDTLVLDFSKKANPLSLFERVHTLQNEYYNDLKQVENISEVEVLKKNWKVAFGGQYREVDAGYKGRISQFNPDPFYEFMHRQLLTQPTTLSVLEGDSVRTRQIGYFVENRFKFDHFNMNLGVRREYYDRAKEWKTAPRFSISKEIPYTQSRIFAGYGRHFQAPFDVSRYSAKTGNPNLKMEESDHAEIGWDQKLENLWSVKIEGYRNTFSNLSVADPYAMDPFSSHRDLARETLNPNSDGSLLRANRLNYSNSMTGYSQGIELFVKKEPVTESGLYGWLSYTKSLTKRNRNLPTLTNYEYQSWLASSNSKDLVFQDDTKHYYANYYTDGSYDVLLKNSKEELYDFDRTHVFNMVLGWKFADKGQIGFKVTYLTNYAYTPLSGSNQTTLQKSLAEAFPDLPPIPASNSGVSSFNTTIYEPVYSDMNRSARLPHYRQLDLRFDRFINTDWGKLTLYLEFVNITGSRIASGSGAFVPLIPYVPGANPRTQYMYINGQQALQTDKNKIPYLNFGIELRF</sequence>
<dbReference type="SUPFAM" id="SSF56935">
    <property type="entry name" value="Porins"/>
    <property type="match status" value="1"/>
</dbReference>
<keyword evidence="6" id="KW-0472">Membrane</keyword>
<dbReference type="Proteomes" id="UP000006329">
    <property type="component" value="Unassembled WGS sequence"/>
</dbReference>
<dbReference type="GO" id="GO:0009279">
    <property type="term" value="C:cell outer membrane"/>
    <property type="evidence" value="ECO:0007669"/>
    <property type="project" value="UniProtKB-SubCell"/>
</dbReference>
<keyword evidence="4" id="KW-0812">Transmembrane</keyword>
<dbReference type="PANTHER" id="PTHR30069:SF29">
    <property type="entry name" value="HEMOGLOBIN AND HEMOGLOBIN-HAPTOGLOBIN-BINDING PROTEIN 1-RELATED"/>
    <property type="match status" value="1"/>
</dbReference>
<comment type="subcellular location">
    <subcellularLocation>
        <location evidence="1">Cell outer membrane</location>
        <topology evidence="1">Multi-pass membrane protein</topology>
    </subcellularLocation>
</comment>
<keyword evidence="5" id="KW-0732">Signal</keyword>
<proteinExistence type="predicted"/>
<evidence type="ECO:0000256" key="2">
    <source>
        <dbReference type="ARBA" id="ARBA00022448"/>
    </source>
</evidence>
<evidence type="ECO:0000256" key="1">
    <source>
        <dbReference type="ARBA" id="ARBA00004571"/>
    </source>
</evidence>
<organism evidence="9 10">
    <name type="scientific">Leptospira santarosai str. MOR084</name>
    <dbReference type="NCBI Taxonomy" id="1049984"/>
    <lineage>
        <taxon>Bacteria</taxon>
        <taxon>Pseudomonadati</taxon>
        <taxon>Spirochaetota</taxon>
        <taxon>Spirochaetia</taxon>
        <taxon>Leptospirales</taxon>
        <taxon>Leptospiraceae</taxon>
        <taxon>Leptospira</taxon>
    </lineage>
</organism>
<feature type="domain" description="TonB-dependent receptor plug" evidence="8">
    <location>
        <begin position="169"/>
        <end position="255"/>
    </location>
</feature>
<name>A0A0E2BDH7_9LEPT</name>
<keyword evidence="9" id="KW-0675">Receptor</keyword>
<evidence type="ECO:0000256" key="7">
    <source>
        <dbReference type="ARBA" id="ARBA00023237"/>
    </source>
</evidence>
<evidence type="ECO:0000313" key="10">
    <source>
        <dbReference type="Proteomes" id="UP000006329"/>
    </source>
</evidence>